<reference evidence="3" key="1">
    <citation type="submission" date="2020-10" db="EMBL/GenBank/DDBJ databases">
        <authorList>
            <person name="Kusch S."/>
        </authorList>
    </citation>
    <scope>NUCLEOTIDE SEQUENCE</scope>
    <source>
        <strain evidence="3">SwB9</strain>
    </source>
</reference>
<dbReference type="OrthoDB" id="368909at2759"/>
<dbReference type="GO" id="GO:0031417">
    <property type="term" value="C:NatC complex"/>
    <property type="evidence" value="ECO:0007669"/>
    <property type="project" value="InterPro"/>
</dbReference>
<keyword evidence="4" id="KW-1185">Reference proteome</keyword>
<dbReference type="InterPro" id="IPR001163">
    <property type="entry name" value="Sm_dom_euk/arc"/>
</dbReference>
<dbReference type="AlphaFoldDB" id="A0A8H2W3P6"/>
<dbReference type="InterPro" id="IPR034110">
    <property type="entry name" value="LSMD1_Sm"/>
</dbReference>
<dbReference type="Proteomes" id="UP000624404">
    <property type="component" value="Unassembled WGS sequence"/>
</dbReference>
<accession>A0A8H2W3P6</accession>
<proteinExistence type="predicted"/>
<dbReference type="Gene3D" id="2.30.30.100">
    <property type="match status" value="1"/>
</dbReference>
<evidence type="ECO:0000313" key="3">
    <source>
        <dbReference type="EMBL" id="CAD6448941.1"/>
    </source>
</evidence>
<dbReference type="CDD" id="cd06168">
    <property type="entry name" value="LSMD1"/>
    <property type="match status" value="1"/>
</dbReference>
<sequence length="177" mass="19077">MTSLGPASSSSSSSQIPESPAHQQARTYLHSLLSKTLLIHTTDNRMFRGSFKCTDSDLNIILSETYEYRIPPSPSTLISQPPSSTSAQPASSTSSVNPSTSTSQNPPSAPILNITPRWLGLVVVPGKHIVRIELEEFESQVRGRKTTTATTTSDSLAKVNALAQDLLIKGKEKEISI</sequence>
<gene>
    <name evidence="3" type="ORF">SCLTRI_LOCUS8734</name>
</gene>
<dbReference type="EMBL" id="CAJHIA010000033">
    <property type="protein sequence ID" value="CAD6448941.1"/>
    <property type="molecule type" value="Genomic_DNA"/>
</dbReference>
<feature type="compositionally biased region" description="Low complexity" evidence="1">
    <location>
        <begin position="79"/>
        <end position="106"/>
    </location>
</feature>
<dbReference type="Pfam" id="PF01423">
    <property type="entry name" value="LSM"/>
    <property type="match status" value="1"/>
</dbReference>
<dbReference type="SMART" id="SM00651">
    <property type="entry name" value="Sm"/>
    <property type="match status" value="1"/>
</dbReference>
<feature type="region of interest" description="Disordered" evidence="1">
    <location>
        <begin position="1"/>
        <end position="23"/>
    </location>
</feature>
<dbReference type="PANTHER" id="PTHR10701:SF5">
    <property type="entry name" value="N-ALPHA-ACETYLTRANSFERASE 38, NATC AUXILIARY SUBUNIT"/>
    <property type="match status" value="1"/>
</dbReference>
<name>A0A8H2W3P6_9HELO</name>
<feature type="region of interest" description="Disordered" evidence="1">
    <location>
        <begin position="71"/>
        <end position="109"/>
    </location>
</feature>
<protein>
    <submittedName>
        <fullName evidence="3">F0de2a74-6287-4d05-9b4d-39abd1e42738</fullName>
    </submittedName>
</protein>
<feature type="domain" description="Sm" evidence="2">
    <location>
        <begin position="27"/>
        <end position="134"/>
    </location>
</feature>
<dbReference type="SUPFAM" id="SSF50182">
    <property type="entry name" value="Sm-like ribonucleoproteins"/>
    <property type="match status" value="1"/>
</dbReference>
<comment type="caution">
    <text evidence="3">The sequence shown here is derived from an EMBL/GenBank/DDBJ whole genome shotgun (WGS) entry which is preliminary data.</text>
</comment>
<dbReference type="InterPro" id="IPR010920">
    <property type="entry name" value="LSM_dom_sf"/>
</dbReference>
<dbReference type="PANTHER" id="PTHR10701">
    <property type="entry name" value="SMALL NUCLEAR RIBONUCLEOPROTEIN-ASSOCIATED PROTEIN B AND N"/>
    <property type="match status" value="1"/>
</dbReference>
<evidence type="ECO:0000256" key="1">
    <source>
        <dbReference type="SAM" id="MobiDB-lite"/>
    </source>
</evidence>
<evidence type="ECO:0000259" key="2">
    <source>
        <dbReference type="SMART" id="SM00651"/>
    </source>
</evidence>
<evidence type="ECO:0000313" key="4">
    <source>
        <dbReference type="Proteomes" id="UP000624404"/>
    </source>
</evidence>
<dbReference type="InterPro" id="IPR050914">
    <property type="entry name" value="snRNP_SmB/NAA38-like"/>
</dbReference>
<organism evidence="3 4">
    <name type="scientific">Sclerotinia trifoliorum</name>
    <dbReference type="NCBI Taxonomy" id="28548"/>
    <lineage>
        <taxon>Eukaryota</taxon>
        <taxon>Fungi</taxon>
        <taxon>Dikarya</taxon>
        <taxon>Ascomycota</taxon>
        <taxon>Pezizomycotina</taxon>
        <taxon>Leotiomycetes</taxon>
        <taxon>Helotiales</taxon>
        <taxon>Sclerotiniaceae</taxon>
        <taxon>Sclerotinia</taxon>
    </lineage>
</organism>